<comment type="caution">
    <text evidence="2">The sequence shown here is derived from an EMBL/GenBank/DDBJ whole genome shotgun (WGS) entry which is preliminary data.</text>
</comment>
<evidence type="ECO:0000256" key="1">
    <source>
        <dbReference type="SAM" id="Coils"/>
    </source>
</evidence>
<dbReference type="EMBL" id="CAJVPZ010000437">
    <property type="protein sequence ID" value="CAG8465243.1"/>
    <property type="molecule type" value="Genomic_DNA"/>
</dbReference>
<proteinExistence type="predicted"/>
<reference evidence="2" key="1">
    <citation type="submission" date="2021-06" db="EMBL/GenBank/DDBJ databases">
        <authorList>
            <person name="Kallberg Y."/>
            <person name="Tangrot J."/>
            <person name="Rosling A."/>
        </authorList>
    </citation>
    <scope>NUCLEOTIDE SEQUENCE</scope>
    <source>
        <strain evidence="2">IN212</strain>
    </source>
</reference>
<sequence>SKREYKEKLLEKDMEIQELKVTVASNHSLVVRLEEDKASLERKVSDLKTERKQLENRIKDYENKFHEADRRYRAKALANEEDLKHLKQETEKYEKWAQKVGSEKAEYRGMLV</sequence>
<evidence type="ECO:0000313" key="2">
    <source>
        <dbReference type="EMBL" id="CAG8465243.1"/>
    </source>
</evidence>
<keyword evidence="1" id="KW-0175">Coiled coil</keyword>
<evidence type="ECO:0000313" key="3">
    <source>
        <dbReference type="Proteomes" id="UP000789396"/>
    </source>
</evidence>
<gene>
    <name evidence="2" type="ORF">RFULGI_LOCUS867</name>
</gene>
<organism evidence="2 3">
    <name type="scientific">Racocetra fulgida</name>
    <dbReference type="NCBI Taxonomy" id="60492"/>
    <lineage>
        <taxon>Eukaryota</taxon>
        <taxon>Fungi</taxon>
        <taxon>Fungi incertae sedis</taxon>
        <taxon>Mucoromycota</taxon>
        <taxon>Glomeromycotina</taxon>
        <taxon>Glomeromycetes</taxon>
        <taxon>Diversisporales</taxon>
        <taxon>Gigasporaceae</taxon>
        <taxon>Racocetra</taxon>
    </lineage>
</organism>
<protein>
    <submittedName>
        <fullName evidence="2">7563_t:CDS:1</fullName>
    </submittedName>
</protein>
<dbReference type="Proteomes" id="UP000789396">
    <property type="component" value="Unassembled WGS sequence"/>
</dbReference>
<dbReference type="AlphaFoldDB" id="A0A9N8VSP9"/>
<keyword evidence="3" id="KW-1185">Reference proteome</keyword>
<feature type="coiled-coil region" evidence="1">
    <location>
        <begin position="2"/>
        <end position="71"/>
    </location>
</feature>
<accession>A0A9N8VSP9</accession>
<feature type="non-terminal residue" evidence="2">
    <location>
        <position position="1"/>
    </location>
</feature>
<dbReference type="OrthoDB" id="2367041at2759"/>
<name>A0A9N8VSP9_9GLOM</name>